<gene>
    <name evidence="1" type="ORF">F9C07_4469</name>
</gene>
<dbReference type="Proteomes" id="UP000596276">
    <property type="component" value="Chromosome 3"/>
</dbReference>
<organism evidence="1 2">
    <name type="scientific">Aspergillus flavus (strain ATCC 200026 / FGSC A1120 / IAM 13836 / NRRL 3357 / JCM 12722 / SRRC 167)</name>
    <dbReference type="NCBI Taxonomy" id="332952"/>
    <lineage>
        <taxon>Eukaryota</taxon>
        <taxon>Fungi</taxon>
        <taxon>Dikarya</taxon>
        <taxon>Ascomycota</taxon>
        <taxon>Pezizomycotina</taxon>
        <taxon>Eurotiomycetes</taxon>
        <taxon>Eurotiomycetidae</taxon>
        <taxon>Eurotiales</taxon>
        <taxon>Aspergillaceae</taxon>
        <taxon>Aspergillus</taxon>
        <taxon>Aspergillus subgen. Circumdati</taxon>
    </lineage>
</organism>
<sequence>MQREWNPIMPIGPFDHRIRDLPCHGTSGRKKKEKKILLTCAAVGIIDQRLAHGLKGPRRRSTAHHRREVRCQAHCGYGGRKL</sequence>
<dbReference type="EMBL" id="CP044620">
    <property type="protein sequence ID" value="QRD85430.1"/>
    <property type="molecule type" value="Genomic_DNA"/>
</dbReference>
<reference evidence="2" key="1">
    <citation type="journal article" date="2021" name="G3 (Bethesda)">
        <title>Chromosome assembled and annotated genome sequence of Aspergillus flavus NRRL 3357.</title>
        <authorList>
            <person name="Skerker J.M."/>
            <person name="Pianalto K.M."/>
            <person name="Mondo S.J."/>
            <person name="Yang K."/>
            <person name="Arkin A.P."/>
            <person name="Keller N.P."/>
            <person name="Grigoriev I.V."/>
            <person name="Louise Glass N.L."/>
        </authorList>
    </citation>
    <scope>NUCLEOTIDE SEQUENCE [LARGE SCALE GENOMIC DNA]</scope>
    <source>
        <strain evidence="2">ATCC 200026 / FGSC A1120 / IAM 13836 / NRRL 3357 / JCM 12722 / SRRC 167</strain>
    </source>
</reference>
<name>A0A7U2MLG8_ASPFN</name>
<protein>
    <submittedName>
        <fullName evidence="1">Uncharacterized protein</fullName>
    </submittedName>
</protein>
<keyword evidence="2" id="KW-1185">Reference proteome</keyword>
<accession>A0A7U2MLG8</accession>
<proteinExistence type="predicted"/>
<evidence type="ECO:0000313" key="2">
    <source>
        <dbReference type="Proteomes" id="UP000596276"/>
    </source>
</evidence>
<dbReference type="AlphaFoldDB" id="A0A7U2MLG8"/>
<dbReference type="VEuPathDB" id="FungiDB:F9C07_4469"/>
<evidence type="ECO:0000313" key="1">
    <source>
        <dbReference type="EMBL" id="QRD85430.1"/>
    </source>
</evidence>